<dbReference type="InterPro" id="IPR040177">
    <property type="entry name" value="SLC30A9"/>
</dbReference>
<evidence type="ECO:0000259" key="7">
    <source>
        <dbReference type="Pfam" id="PF01545"/>
    </source>
</evidence>
<dbReference type="AlphaFoldDB" id="A0AAE3VP23"/>
<organism evidence="8 9">
    <name type="scientific">Amorphus orientalis</name>
    <dbReference type="NCBI Taxonomy" id="649198"/>
    <lineage>
        <taxon>Bacteria</taxon>
        <taxon>Pseudomonadati</taxon>
        <taxon>Pseudomonadota</taxon>
        <taxon>Alphaproteobacteria</taxon>
        <taxon>Hyphomicrobiales</taxon>
        <taxon>Amorphaceae</taxon>
        <taxon>Amorphus</taxon>
    </lineage>
</organism>
<feature type="domain" description="Cation efflux protein transmembrane" evidence="7">
    <location>
        <begin position="10"/>
        <end position="215"/>
    </location>
</feature>
<dbReference type="SUPFAM" id="SSF160240">
    <property type="entry name" value="Cation efflux protein cytoplasmic domain-like"/>
    <property type="match status" value="1"/>
</dbReference>
<feature type="transmembrane region" description="Helical" evidence="6">
    <location>
        <begin position="157"/>
        <end position="185"/>
    </location>
</feature>
<dbReference type="InterPro" id="IPR058533">
    <property type="entry name" value="Cation_efflux_TM"/>
</dbReference>
<dbReference type="EMBL" id="JAUSUL010000002">
    <property type="protein sequence ID" value="MDQ0315586.1"/>
    <property type="molecule type" value="Genomic_DNA"/>
</dbReference>
<dbReference type="Proteomes" id="UP001229244">
    <property type="component" value="Unassembled WGS sequence"/>
</dbReference>
<reference evidence="8" key="1">
    <citation type="submission" date="2023-07" db="EMBL/GenBank/DDBJ databases">
        <title>Genomic Encyclopedia of Type Strains, Phase IV (KMG-IV): sequencing the most valuable type-strain genomes for metagenomic binning, comparative biology and taxonomic classification.</title>
        <authorList>
            <person name="Goeker M."/>
        </authorList>
    </citation>
    <scope>NUCLEOTIDE SEQUENCE</scope>
    <source>
        <strain evidence="8">DSM 21202</strain>
    </source>
</reference>
<dbReference type="GO" id="GO:0008324">
    <property type="term" value="F:monoatomic cation transmembrane transporter activity"/>
    <property type="evidence" value="ECO:0007669"/>
    <property type="project" value="InterPro"/>
</dbReference>
<dbReference type="InterPro" id="IPR027469">
    <property type="entry name" value="Cation_efflux_TMD_sf"/>
</dbReference>
<evidence type="ECO:0000256" key="3">
    <source>
        <dbReference type="ARBA" id="ARBA00022692"/>
    </source>
</evidence>
<evidence type="ECO:0000313" key="9">
    <source>
        <dbReference type="Proteomes" id="UP001229244"/>
    </source>
</evidence>
<name>A0AAE3VP23_9HYPH</name>
<dbReference type="PANTHER" id="PTHR13414:SF9">
    <property type="entry name" value="PROTON-COUPLED ZINC ANTIPORTER SLC30A9, MITOCHONDRIAL"/>
    <property type="match status" value="1"/>
</dbReference>
<gene>
    <name evidence="8" type="ORF">J2S73_002043</name>
</gene>
<feature type="transmembrane region" description="Helical" evidence="6">
    <location>
        <begin position="112"/>
        <end position="133"/>
    </location>
</feature>
<keyword evidence="4 6" id="KW-1133">Transmembrane helix</keyword>
<protein>
    <submittedName>
        <fullName evidence="8">Cation diffusion facilitator family transporter</fullName>
    </submittedName>
</protein>
<evidence type="ECO:0000256" key="1">
    <source>
        <dbReference type="ARBA" id="ARBA00004141"/>
    </source>
</evidence>
<dbReference type="RefSeq" id="WP_306885414.1">
    <property type="nucleotide sequence ID" value="NZ_JAUSUL010000002.1"/>
</dbReference>
<dbReference type="InterPro" id="IPR002524">
    <property type="entry name" value="Cation_efflux"/>
</dbReference>
<proteinExistence type="predicted"/>
<evidence type="ECO:0000256" key="5">
    <source>
        <dbReference type="ARBA" id="ARBA00023136"/>
    </source>
</evidence>
<dbReference type="SUPFAM" id="SSF161111">
    <property type="entry name" value="Cation efflux protein transmembrane domain-like"/>
    <property type="match status" value="1"/>
</dbReference>
<dbReference type="Gene3D" id="1.20.1510.10">
    <property type="entry name" value="Cation efflux protein transmembrane domain"/>
    <property type="match status" value="1"/>
</dbReference>
<evidence type="ECO:0000313" key="8">
    <source>
        <dbReference type="EMBL" id="MDQ0315586.1"/>
    </source>
</evidence>
<dbReference type="InterPro" id="IPR036837">
    <property type="entry name" value="Cation_efflux_CTD_sf"/>
</dbReference>
<keyword evidence="2" id="KW-0813">Transport</keyword>
<dbReference type="PANTHER" id="PTHR13414">
    <property type="entry name" value="HUEL-CATION TRANSPORTER"/>
    <property type="match status" value="1"/>
</dbReference>
<evidence type="ECO:0000256" key="4">
    <source>
        <dbReference type="ARBA" id="ARBA00022989"/>
    </source>
</evidence>
<keyword evidence="3 6" id="KW-0812">Transmembrane</keyword>
<dbReference type="GO" id="GO:0016020">
    <property type="term" value="C:membrane"/>
    <property type="evidence" value="ECO:0007669"/>
    <property type="project" value="UniProtKB-SubCell"/>
</dbReference>
<keyword evidence="9" id="KW-1185">Reference proteome</keyword>
<comment type="caution">
    <text evidence="8">The sequence shown here is derived from an EMBL/GenBank/DDBJ whole genome shotgun (WGS) entry which is preliminary data.</text>
</comment>
<feature type="transmembrane region" description="Helical" evidence="6">
    <location>
        <begin position="191"/>
        <end position="209"/>
    </location>
</feature>
<feature type="transmembrane region" description="Helical" evidence="6">
    <location>
        <begin position="75"/>
        <end position="96"/>
    </location>
</feature>
<keyword evidence="5 6" id="KW-0472">Membrane</keyword>
<comment type="subcellular location">
    <subcellularLocation>
        <location evidence="1">Membrane</location>
        <topology evidence="1">Multi-pass membrane protein</topology>
    </subcellularLocation>
</comment>
<dbReference type="NCBIfam" id="TIGR01297">
    <property type="entry name" value="CDF"/>
    <property type="match status" value="1"/>
</dbReference>
<evidence type="ECO:0000256" key="6">
    <source>
        <dbReference type="SAM" id="Phobius"/>
    </source>
</evidence>
<evidence type="ECO:0000256" key="2">
    <source>
        <dbReference type="ARBA" id="ARBA00022448"/>
    </source>
</evidence>
<dbReference type="Pfam" id="PF01545">
    <property type="entry name" value="Cation_efflux"/>
    <property type="match status" value="1"/>
</dbReference>
<dbReference type="GO" id="GO:0006829">
    <property type="term" value="P:zinc ion transport"/>
    <property type="evidence" value="ECO:0007669"/>
    <property type="project" value="InterPro"/>
</dbReference>
<accession>A0AAE3VP23</accession>
<sequence length="310" mass="33865">MASGSKRVVYAAMIGNLAIAVTKFAAAAWTGSSAMLSEGIHSTVDTSNQAILLLGMKRASRPPDDRHPFGYGMEIYFWAFVVALLIFALGGSVSIYEGIHRLLEPEPIHQPWINFLVLGIAIVIEGFVFRIAWKELRHRQPNRSIWRALRASKDPSVFAIFCEDFAALAGLTVALVGVALAYYLQMPVFDGIASILIGAILVATAVFLARETLSLMTGESASAGVLKDVDEVLSADDRVNHVGEVLTMHLGPREILVAVSIDFRETLSGEEVETTMRELTRALEASRDEISRVFLRPIRSQSETPTPVLP</sequence>